<evidence type="ECO:0000259" key="1">
    <source>
        <dbReference type="Pfam" id="PF09362"/>
    </source>
</evidence>
<sequence length="330" mass="36361">MPGAAYRNALIGIAALAAQVDAFWRLPCSSPVVVERADPIDDVGVVSRHIHTVMGSNAFNFTMNYHDMQTATCSTCKAVEDLSSYWVPTLYYHAQNGSLLPVEQVGGALIYYLQRTDPNDPNAAEGLIPFPEDFRMIAGSKMNRNYTDTPEQNAVSFVCLGTEGPATYALPKQNCPGGLRTQLIMPSCWDGKNVDSPDHKSHMAYPSGIDHGACPDSHPRRFITIFYEVTWSVDEFKDQWYGDQQPFVFSHGDPTGYGYHGDFINGWDLPTLQKAINECTADSGVIEECGAFTLRSDDDMKACKVQPRVHESLTGVPVGPAWLQPNSGWP</sequence>
<evidence type="ECO:0000313" key="3">
    <source>
        <dbReference type="Proteomes" id="UP001148614"/>
    </source>
</evidence>
<dbReference type="AlphaFoldDB" id="A0A9W8NJY8"/>
<reference evidence="2" key="1">
    <citation type="submission" date="2022-07" db="EMBL/GenBank/DDBJ databases">
        <title>Genome Sequence of Xylaria arbuscula.</title>
        <authorList>
            <person name="Buettner E."/>
        </authorList>
    </citation>
    <scope>NUCLEOTIDE SEQUENCE</scope>
    <source>
        <strain evidence="2">VT107</strain>
    </source>
</reference>
<dbReference type="PANTHER" id="PTHR43662">
    <property type="match status" value="1"/>
</dbReference>
<organism evidence="2 3">
    <name type="scientific">Xylaria arbuscula</name>
    <dbReference type="NCBI Taxonomy" id="114810"/>
    <lineage>
        <taxon>Eukaryota</taxon>
        <taxon>Fungi</taxon>
        <taxon>Dikarya</taxon>
        <taxon>Ascomycota</taxon>
        <taxon>Pezizomycotina</taxon>
        <taxon>Sordariomycetes</taxon>
        <taxon>Xylariomycetidae</taxon>
        <taxon>Xylariales</taxon>
        <taxon>Xylariaceae</taxon>
        <taxon>Xylaria</taxon>
    </lineage>
</organism>
<dbReference type="Proteomes" id="UP001148614">
    <property type="component" value="Unassembled WGS sequence"/>
</dbReference>
<accession>A0A9W8NJY8</accession>
<protein>
    <recommendedName>
        <fullName evidence="1">DUF1996 domain-containing protein</fullName>
    </recommendedName>
</protein>
<comment type="caution">
    <text evidence="2">The sequence shown here is derived from an EMBL/GenBank/DDBJ whole genome shotgun (WGS) entry which is preliminary data.</text>
</comment>
<feature type="domain" description="DUF1996" evidence="1">
    <location>
        <begin position="38"/>
        <end position="267"/>
    </location>
</feature>
<dbReference type="Pfam" id="PF09362">
    <property type="entry name" value="DUF1996"/>
    <property type="match status" value="1"/>
</dbReference>
<proteinExistence type="predicted"/>
<dbReference type="InterPro" id="IPR018535">
    <property type="entry name" value="DUF1996"/>
</dbReference>
<dbReference type="VEuPathDB" id="FungiDB:F4678DRAFT_391059"/>
<dbReference type="EMBL" id="JANPWZ010000294">
    <property type="protein sequence ID" value="KAJ3577887.1"/>
    <property type="molecule type" value="Genomic_DNA"/>
</dbReference>
<dbReference type="PANTHER" id="PTHR43662:SF3">
    <property type="entry name" value="DOMAIN PROTEIN, PUTATIVE (AFU_ORTHOLOGUE AFUA_6G11970)-RELATED"/>
    <property type="match status" value="1"/>
</dbReference>
<keyword evidence="3" id="KW-1185">Reference proteome</keyword>
<name>A0A9W8NJY8_9PEZI</name>
<gene>
    <name evidence="2" type="ORF">NPX13_g2680</name>
</gene>
<evidence type="ECO:0000313" key="2">
    <source>
        <dbReference type="EMBL" id="KAJ3577887.1"/>
    </source>
</evidence>